<feature type="domain" description="Glycosyl transferase family 1" evidence="2">
    <location>
        <begin position="289"/>
        <end position="433"/>
    </location>
</feature>
<evidence type="ECO:0000313" key="3">
    <source>
        <dbReference type="EMBL" id="SNV30876.1"/>
    </source>
</evidence>
<dbReference type="GO" id="GO:0016757">
    <property type="term" value="F:glycosyltransferase activity"/>
    <property type="evidence" value="ECO:0007669"/>
    <property type="project" value="InterPro"/>
</dbReference>
<dbReference type="AlphaFoldDB" id="A0A239W9Y7"/>
<dbReference type="EMBL" id="LT906441">
    <property type="protein sequence ID" value="SNV30876.1"/>
    <property type="molecule type" value="Genomic_DNA"/>
</dbReference>
<dbReference type="SUPFAM" id="SSF53756">
    <property type="entry name" value="UDP-Glycosyltransferase/glycogen phosphorylase"/>
    <property type="match status" value="1"/>
</dbReference>
<name>A0A239W9Y7_9ACTN</name>
<keyword evidence="1 3" id="KW-0808">Transferase</keyword>
<dbReference type="Pfam" id="PF00534">
    <property type="entry name" value="Glycos_transf_1"/>
    <property type="match status" value="1"/>
</dbReference>
<proteinExistence type="predicted"/>
<evidence type="ECO:0000259" key="2">
    <source>
        <dbReference type="Pfam" id="PF00534"/>
    </source>
</evidence>
<dbReference type="Proteomes" id="UP000215332">
    <property type="component" value="Chromosome 1"/>
</dbReference>
<reference evidence="3 4" key="1">
    <citation type="submission" date="2017-06" db="EMBL/GenBank/DDBJ databases">
        <authorList>
            <consortium name="Pathogen Informatics"/>
        </authorList>
    </citation>
    <scope>NUCLEOTIDE SEQUENCE [LARGE SCALE GENOMIC DNA]</scope>
    <source>
        <strain evidence="3 4">NCTC11865</strain>
    </source>
</reference>
<organism evidence="3 4">
    <name type="scientific">Cutibacterium granulosum</name>
    <dbReference type="NCBI Taxonomy" id="33011"/>
    <lineage>
        <taxon>Bacteria</taxon>
        <taxon>Bacillati</taxon>
        <taxon>Actinomycetota</taxon>
        <taxon>Actinomycetes</taxon>
        <taxon>Propionibacteriales</taxon>
        <taxon>Propionibacteriaceae</taxon>
        <taxon>Cutibacterium</taxon>
    </lineage>
</organism>
<dbReference type="PANTHER" id="PTHR45947">
    <property type="entry name" value="SULFOQUINOVOSYL TRANSFERASE SQD2"/>
    <property type="match status" value="1"/>
</dbReference>
<dbReference type="KEGG" id="cgrn:4412665_00506"/>
<dbReference type="Gene3D" id="3.40.50.2000">
    <property type="entry name" value="Glycogen Phosphorylase B"/>
    <property type="match status" value="2"/>
</dbReference>
<accession>A0A239W9Y7</accession>
<dbReference type="InterPro" id="IPR001296">
    <property type="entry name" value="Glyco_trans_1"/>
</dbReference>
<dbReference type="InterPro" id="IPR050194">
    <property type="entry name" value="Glycosyltransferase_grp1"/>
</dbReference>
<gene>
    <name evidence="3" type="ORF">SAMEA4412665_00506</name>
</gene>
<dbReference type="eggNOG" id="COG0438">
    <property type="taxonomic scope" value="Bacteria"/>
</dbReference>
<evidence type="ECO:0000256" key="1">
    <source>
        <dbReference type="ARBA" id="ARBA00022679"/>
    </source>
</evidence>
<dbReference type="PANTHER" id="PTHR45947:SF3">
    <property type="entry name" value="SULFOQUINOVOSYL TRANSFERASE SQD2"/>
    <property type="match status" value="1"/>
</dbReference>
<sequence length="477" mass="53293">MGVCLHRIANCVAMGSRHCADVRRRLANHVRGERNCLRHGSTHTSGTCGTGRESPRVNGDELPDACPRVVLITSRFPYGTGEQFLETELPHWLGSGARLTIVPEKNDTPQIPPRPRLPGIDVDDRLRRRWTSPLWRAVAVVDTLTGPLLWRELAQVRELGRLTRPVVAFVARTGVQVALVRRFLRDHYRDADLVYTYWLAPSATAAALEHAAGTVHHTISRGHNYDLYEDKHPTGHHPFIRQVTDCFDAVQPISAAGGEFLVDRYGFRPQTVLVNRLGVTLVEGSETSSPSPSGELTVMSVSTMSRFKRLHLLIDALAVLHEQHPEMTLRWVHAGDGPLHDDLAAQVSTTLQGVDVQWLGILPHDELLEYYRNHQVDLLVNTSSSEGIPVSMMEAMAREVPVLGTDVGGVREIVPSDWLMTANPSAEHIAQTIWEHHEQVKDPRIRADMAAKVRADFDEQTNYQTFINHLIDLASRP</sequence>
<evidence type="ECO:0000313" key="4">
    <source>
        <dbReference type="Proteomes" id="UP000215332"/>
    </source>
</evidence>
<protein>
    <submittedName>
        <fullName evidence="3">Colanic acid biosynthesis glycosyltransferase WcaL</fullName>
    </submittedName>
</protein>